<dbReference type="RefSeq" id="WP_127750456.1">
    <property type="nucleotide sequence ID" value="NZ_CP033219.1"/>
</dbReference>
<proteinExistence type="predicted"/>
<accession>A0A3T0N766</accession>
<feature type="signal peptide" evidence="1">
    <location>
        <begin position="1"/>
        <end position="24"/>
    </location>
</feature>
<sequence>MSVSLARGYGAAFILVLSSQGALADVSAQEVWDDWKSYLSGTGYDVNGTETLADGTLTVSDVSMMMPIPEEDATLGMRLPEIQFSENGDGTVDVLFPKEFPITFSFSGGGDEGTGEIIYSHDGSAMLVSGDASNMTYDYASPMVELALGKVMADGEEMPEGMIKATISLIDVVTKTNMSIGDIRNYDQNMTVGTLNYDFGAKEPGGSSGGSAKGSLQGLSFGGTSSIPMGLDFADVKAMFASGFAFDGAFAYAGGNASISGVDRSETFGFESTSEGGKIAVAMGNGQLSYDLSQLQTTVNVTSSDLPFPISLTFAEYGAKLAMPISKSDSEQDFSMGLTLRDFAVPDMLWGMVDPTGVLSHEPATVVLDLSGKGKLLFDLFDPEAIDAVDMGDQEPGELNALTIQQLQVSAAGAKLTGTGDFTFNNDDLASFDGLPAPTGSASLTLVGANTLMDKLIMMGLMSDSDAMGARMMMGMLAVPGEGEDTLDSKLEITGDGQILANGQRIK</sequence>
<keyword evidence="3" id="KW-1185">Reference proteome</keyword>
<dbReference type="KEGG" id="sedi:EBB79_19615"/>
<dbReference type="OrthoDB" id="7791409at2"/>
<name>A0A3T0N766_9RHOB</name>
<keyword evidence="1" id="KW-0732">Signal</keyword>
<reference evidence="2 3" key="1">
    <citation type="submission" date="2018-10" db="EMBL/GenBank/DDBJ databases">
        <title>Parasedimentitalea marina sp. nov., a psychrophilic bacterium isolated from deep seawater of the New Britain Trench.</title>
        <authorList>
            <person name="Cao J."/>
        </authorList>
    </citation>
    <scope>NUCLEOTIDE SEQUENCE [LARGE SCALE GENOMIC DNA]</scope>
    <source>
        <strain evidence="2 3">W43</strain>
    </source>
</reference>
<organism evidence="2 3">
    <name type="scientific">Parasedimentitalea marina</name>
    <dbReference type="NCBI Taxonomy" id="2483033"/>
    <lineage>
        <taxon>Bacteria</taxon>
        <taxon>Pseudomonadati</taxon>
        <taxon>Pseudomonadota</taxon>
        <taxon>Alphaproteobacteria</taxon>
        <taxon>Rhodobacterales</taxon>
        <taxon>Paracoccaceae</taxon>
        <taxon>Parasedimentitalea</taxon>
    </lineage>
</organism>
<evidence type="ECO:0000256" key="1">
    <source>
        <dbReference type="SAM" id="SignalP"/>
    </source>
</evidence>
<dbReference type="Pfam" id="PF09898">
    <property type="entry name" value="DUF2125"/>
    <property type="match status" value="1"/>
</dbReference>
<dbReference type="EMBL" id="CP033219">
    <property type="protein sequence ID" value="AZV79868.1"/>
    <property type="molecule type" value="Genomic_DNA"/>
</dbReference>
<protein>
    <submittedName>
        <fullName evidence="2">DUF2125 domain-containing protein</fullName>
    </submittedName>
</protein>
<evidence type="ECO:0000313" key="3">
    <source>
        <dbReference type="Proteomes" id="UP000283063"/>
    </source>
</evidence>
<evidence type="ECO:0000313" key="2">
    <source>
        <dbReference type="EMBL" id="AZV79868.1"/>
    </source>
</evidence>
<gene>
    <name evidence="2" type="ORF">EBB79_19615</name>
</gene>
<dbReference type="InterPro" id="IPR018666">
    <property type="entry name" value="DUF2125"/>
</dbReference>
<feature type="chain" id="PRO_5019017245" evidence="1">
    <location>
        <begin position="25"/>
        <end position="507"/>
    </location>
</feature>
<dbReference type="AlphaFoldDB" id="A0A3T0N766"/>
<dbReference type="Proteomes" id="UP000283063">
    <property type="component" value="Chromosome"/>
</dbReference>